<gene>
    <name evidence="2" type="ORF">K469DRAFT_204685</name>
</gene>
<proteinExistence type="predicted"/>
<dbReference type="Proteomes" id="UP000800200">
    <property type="component" value="Unassembled WGS sequence"/>
</dbReference>
<dbReference type="EMBL" id="ML994640">
    <property type="protein sequence ID" value="KAF2183998.1"/>
    <property type="molecule type" value="Genomic_DNA"/>
</dbReference>
<keyword evidence="3" id="KW-1185">Reference proteome</keyword>
<accession>A0A6A6E0K0</accession>
<feature type="region of interest" description="Disordered" evidence="1">
    <location>
        <begin position="55"/>
        <end position="75"/>
    </location>
</feature>
<protein>
    <submittedName>
        <fullName evidence="2">Uncharacterized protein</fullName>
    </submittedName>
</protein>
<name>A0A6A6E0K0_9PEZI</name>
<sequence length="109" mass="11885">MAPLTANLFLSLSLRHLLNFPRLILPPPSKHHRSMVSPKNAFAGQLFGSRQSVADNQSFPRPRVPTVNPLAALTPHPKPPPPVLIPFGLTAGFGFLSIAYTELHPSSQF</sequence>
<dbReference type="AlphaFoldDB" id="A0A6A6E0K0"/>
<reference evidence="2" key="1">
    <citation type="journal article" date="2020" name="Stud. Mycol.">
        <title>101 Dothideomycetes genomes: a test case for predicting lifestyles and emergence of pathogens.</title>
        <authorList>
            <person name="Haridas S."/>
            <person name="Albert R."/>
            <person name="Binder M."/>
            <person name="Bloem J."/>
            <person name="Labutti K."/>
            <person name="Salamov A."/>
            <person name="Andreopoulos B."/>
            <person name="Baker S."/>
            <person name="Barry K."/>
            <person name="Bills G."/>
            <person name="Bluhm B."/>
            <person name="Cannon C."/>
            <person name="Castanera R."/>
            <person name="Culley D."/>
            <person name="Daum C."/>
            <person name="Ezra D."/>
            <person name="Gonzalez J."/>
            <person name="Henrissat B."/>
            <person name="Kuo A."/>
            <person name="Liang C."/>
            <person name="Lipzen A."/>
            <person name="Lutzoni F."/>
            <person name="Magnuson J."/>
            <person name="Mondo S."/>
            <person name="Nolan M."/>
            <person name="Ohm R."/>
            <person name="Pangilinan J."/>
            <person name="Park H.-J."/>
            <person name="Ramirez L."/>
            <person name="Alfaro M."/>
            <person name="Sun H."/>
            <person name="Tritt A."/>
            <person name="Yoshinaga Y."/>
            <person name="Zwiers L.-H."/>
            <person name="Turgeon B."/>
            <person name="Goodwin S."/>
            <person name="Spatafora J."/>
            <person name="Crous P."/>
            <person name="Grigoriev I."/>
        </authorList>
    </citation>
    <scope>NUCLEOTIDE SEQUENCE</scope>
    <source>
        <strain evidence="2">CBS 207.26</strain>
    </source>
</reference>
<evidence type="ECO:0000313" key="2">
    <source>
        <dbReference type="EMBL" id="KAF2183998.1"/>
    </source>
</evidence>
<organism evidence="2 3">
    <name type="scientific">Zopfia rhizophila CBS 207.26</name>
    <dbReference type="NCBI Taxonomy" id="1314779"/>
    <lineage>
        <taxon>Eukaryota</taxon>
        <taxon>Fungi</taxon>
        <taxon>Dikarya</taxon>
        <taxon>Ascomycota</taxon>
        <taxon>Pezizomycotina</taxon>
        <taxon>Dothideomycetes</taxon>
        <taxon>Dothideomycetes incertae sedis</taxon>
        <taxon>Zopfiaceae</taxon>
        <taxon>Zopfia</taxon>
    </lineage>
</organism>
<evidence type="ECO:0000313" key="3">
    <source>
        <dbReference type="Proteomes" id="UP000800200"/>
    </source>
</evidence>
<evidence type="ECO:0000256" key="1">
    <source>
        <dbReference type="SAM" id="MobiDB-lite"/>
    </source>
</evidence>